<dbReference type="Proteomes" id="UP000578686">
    <property type="component" value="Unassembled WGS sequence"/>
</dbReference>
<feature type="transmembrane region" description="Helical" evidence="1">
    <location>
        <begin position="193"/>
        <end position="210"/>
    </location>
</feature>
<keyword evidence="1" id="KW-0472">Membrane</keyword>
<feature type="transmembrane region" description="Helical" evidence="1">
    <location>
        <begin position="77"/>
        <end position="94"/>
    </location>
</feature>
<dbReference type="Pfam" id="PF11139">
    <property type="entry name" value="SfLAP"/>
    <property type="match status" value="1"/>
</dbReference>
<dbReference type="RefSeq" id="WP_167971231.1">
    <property type="nucleotide sequence ID" value="NZ_BHZG01000076.1"/>
</dbReference>
<sequence>MSTAVLPLAVTMMAGPQIISAIILVTTPRPVRTSLAFLAGVAAAVCVGVGVALGLAHLLGGAVDLGGTGDRGSVGNIIKYVLIGLLVLAALRNWRNRADAEPPKWLTSLMTSGAGRALVIGFLVILLMPSDVVVMLTVGVHLSQGSAGFVGALPFIALTVLIAALPLLGRLLFRHRAAVVMPRLRDWMNGHSWLINIAVCLVFVALIASGG</sequence>
<dbReference type="EMBL" id="JAAVJD010000110">
    <property type="protein sequence ID" value="NJQ06802.1"/>
    <property type="molecule type" value="Genomic_DNA"/>
</dbReference>
<feature type="transmembrane region" description="Helical" evidence="1">
    <location>
        <begin position="148"/>
        <end position="173"/>
    </location>
</feature>
<dbReference type="InterPro" id="IPR021315">
    <property type="entry name" value="Gap/Sap"/>
</dbReference>
<feature type="transmembrane region" description="Helical" evidence="1">
    <location>
        <begin position="6"/>
        <end position="25"/>
    </location>
</feature>
<evidence type="ECO:0000256" key="1">
    <source>
        <dbReference type="SAM" id="Phobius"/>
    </source>
</evidence>
<proteinExistence type="predicted"/>
<reference evidence="2 3" key="1">
    <citation type="submission" date="2020-03" db="EMBL/GenBank/DDBJ databases">
        <title>Draft genome of Streptomyces sp. ventii, isolated from the Axial Seamount in the Pacific Ocean, and resequencing of the two type strains Streptomyces lonarensis strain NCL 716 and Streptomyces bohaiensis strain 11A07.</title>
        <authorList>
            <person name="Loughran R.M."/>
            <person name="Pfannmuller K.M."/>
            <person name="Wasson B.J."/>
            <person name="Deadmond M.C."/>
            <person name="Paddock B.E."/>
            <person name="Koyack M.J."/>
            <person name="Gallegos D.A."/>
            <person name="Mitchell E.A."/>
            <person name="Ushijima B."/>
            <person name="Saw J.H."/>
            <person name="Mcphail K.L."/>
            <person name="Videau P."/>
        </authorList>
    </citation>
    <scope>NUCLEOTIDE SEQUENCE [LARGE SCALE GENOMIC DNA]</scope>
    <source>
        <strain evidence="2 3">NCL716</strain>
    </source>
</reference>
<keyword evidence="3" id="KW-1185">Reference proteome</keyword>
<evidence type="ECO:0000313" key="2">
    <source>
        <dbReference type="EMBL" id="NJQ06802.1"/>
    </source>
</evidence>
<keyword evidence="1" id="KW-0812">Transmembrane</keyword>
<comment type="caution">
    <text evidence="2">The sequence shown here is derived from an EMBL/GenBank/DDBJ whole genome shotgun (WGS) entry which is preliminary data.</text>
</comment>
<organism evidence="2 3">
    <name type="scientific">Streptomyces lonarensis</name>
    <dbReference type="NCBI Taxonomy" id="700599"/>
    <lineage>
        <taxon>Bacteria</taxon>
        <taxon>Bacillati</taxon>
        <taxon>Actinomycetota</taxon>
        <taxon>Actinomycetes</taxon>
        <taxon>Kitasatosporales</taxon>
        <taxon>Streptomycetaceae</taxon>
        <taxon>Streptomyces</taxon>
    </lineage>
</organism>
<dbReference type="AlphaFoldDB" id="A0A7X6D271"/>
<protein>
    <submittedName>
        <fullName evidence="2">GAP family protein</fullName>
    </submittedName>
</protein>
<feature type="transmembrane region" description="Helical" evidence="1">
    <location>
        <begin position="37"/>
        <end position="57"/>
    </location>
</feature>
<gene>
    <name evidence="2" type="ORF">HCN56_14730</name>
</gene>
<name>A0A7X6D271_9ACTN</name>
<accession>A0A7X6D271</accession>
<evidence type="ECO:0000313" key="3">
    <source>
        <dbReference type="Proteomes" id="UP000578686"/>
    </source>
</evidence>
<keyword evidence="1" id="KW-1133">Transmembrane helix</keyword>